<accession>A0A0E9TYL7</accession>
<reference evidence="2" key="2">
    <citation type="journal article" date="2015" name="Fish Shellfish Immunol.">
        <title>Early steps in the European eel (Anguilla anguilla)-Vibrio vulnificus interaction in the gills: Role of the RtxA13 toxin.</title>
        <authorList>
            <person name="Callol A."/>
            <person name="Pajuelo D."/>
            <person name="Ebbesson L."/>
            <person name="Teles M."/>
            <person name="MacKenzie S."/>
            <person name="Amaro C."/>
        </authorList>
    </citation>
    <scope>NUCLEOTIDE SEQUENCE</scope>
</reference>
<evidence type="ECO:0000313" key="2">
    <source>
        <dbReference type="EMBL" id="JAH57803.1"/>
    </source>
</evidence>
<sequence>MTWLETDAIKHRRKMPGAPHSVIALNAPVFHGLQKKNTTKKSPTANAQKHTKPYVTKG</sequence>
<reference evidence="2" key="1">
    <citation type="submission" date="2014-11" db="EMBL/GenBank/DDBJ databases">
        <authorList>
            <person name="Amaro Gonzalez C."/>
        </authorList>
    </citation>
    <scope>NUCLEOTIDE SEQUENCE</scope>
</reference>
<name>A0A0E9TYL7_ANGAN</name>
<feature type="region of interest" description="Disordered" evidence="1">
    <location>
        <begin position="31"/>
        <end position="58"/>
    </location>
</feature>
<dbReference type="AlphaFoldDB" id="A0A0E9TYL7"/>
<feature type="region of interest" description="Disordered" evidence="1">
    <location>
        <begin position="1"/>
        <end position="20"/>
    </location>
</feature>
<dbReference type="EMBL" id="GBXM01050774">
    <property type="protein sequence ID" value="JAH57803.1"/>
    <property type="molecule type" value="Transcribed_RNA"/>
</dbReference>
<proteinExistence type="predicted"/>
<evidence type="ECO:0000256" key="1">
    <source>
        <dbReference type="SAM" id="MobiDB-lite"/>
    </source>
</evidence>
<protein>
    <submittedName>
        <fullName evidence="2">Uncharacterized protein</fullName>
    </submittedName>
</protein>
<organism evidence="2">
    <name type="scientific">Anguilla anguilla</name>
    <name type="common">European freshwater eel</name>
    <name type="synonym">Muraena anguilla</name>
    <dbReference type="NCBI Taxonomy" id="7936"/>
    <lineage>
        <taxon>Eukaryota</taxon>
        <taxon>Metazoa</taxon>
        <taxon>Chordata</taxon>
        <taxon>Craniata</taxon>
        <taxon>Vertebrata</taxon>
        <taxon>Euteleostomi</taxon>
        <taxon>Actinopterygii</taxon>
        <taxon>Neopterygii</taxon>
        <taxon>Teleostei</taxon>
        <taxon>Anguilliformes</taxon>
        <taxon>Anguillidae</taxon>
        <taxon>Anguilla</taxon>
    </lineage>
</organism>